<comment type="subcellular location">
    <subcellularLocation>
        <location evidence="1">Membrane</location>
        <topology evidence="1">Single-pass membrane protein</topology>
    </subcellularLocation>
</comment>
<dbReference type="Ensembl" id="ENSOANT00000054447.1">
    <property type="protein sequence ID" value="ENSOANP00000037106.1"/>
    <property type="gene ID" value="ENSOANG00000036855.1"/>
</dbReference>
<dbReference type="InterPro" id="IPR007110">
    <property type="entry name" value="Ig-like_dom"/>
</dbReference>
<dbReference type="InParanoid" id="A0A6I8N7X7"/>
<dbReference type="InterPro" id="IPR013106">
    <property type="entry name" value="Ig_V-set"/>
</dbReference>
<reference evidence="9 10" key="1">
    <citation type="journal article" date="2008" name="Nature">
        <title>Genome analysis of the platypus reveals unique signatures of evolution.</title>
        <authorList>
            <person name="Warren W.C."/>
            <person name="Hillier L.W."/>
            <person name="Marshall Graves J.A."/>
            <person name="Birney E."/>
            <person name="Ponting C.P."/>
            <person name="Grutzner F."/>
            <person name="Belov K."/>
            <person name="Miller W."/>
            <person name="Clarke L."/>
            <person name="Chinwalla A.T."/>
            <person name="Yang S.P."/>
            <person name="Heger A."/>
            <person name="Locke D.P."/>
            <person name="Miethke P."/>
            <person name="Waters P.D."/>
            <person name="Veyrunes F."/>
            <person name="Fulton L."/>
            <person name="Fulton B."/>
            <person name="Graves T."/>
            <person name="Wallis J."/>
            <person name="Puente X.S."/>
            <person name="Lopez-Otin C."/>
            <person name="Ordonez G.R."/>
            <person name="Eichler E.E."/>
            <person name="Chen L."/>
            <person name="Cheng Z."/>
            <person name="Deakin J.E."/>
            <person name="Alsop A."/>
            <person name="Thompson K."/>
            <person name="Kirby P."/>
            <person name="Papenfuss A.T."/>
            <person name="Wakefield M.J."/>
            <person name="Olender T."/>
            <person name="Lancet D."/>
            <person name="Huttley G.A."/>
            <person name="Smit A.F."/>
            <person name="Pask A."/>
            <person name="Temple-Smith P."/>
            <person name="Batzer M.A."/>
            <person name="Walker J.A."/>
            <person name="Konkel M.K."/>
            <person name="Harris R.S."/>
            <person name="Whittington C.M."/>
            <person name="Wong E.S."/>
            <person name="Gemmell N.J."/>
            <person name="Buschiazzo E."/>
            <person name="Vargas Jentzsch I.M."/>
            <person name="Merkel A."/>
            <person name="Schmitz J."/>
            <person name="Zemann A."/>
            <person name="Churakov G."/>
            <person name="Kriegs J.O."/>
            <person name="Brosius J."/>
            <person name="Murchison E.P."/>
            <person name="Sachidanandam R."/>
            <person name="Smith C."/>
            <person name="Hannon G.J."/>
            <person name="Tsend-Ayush E."/>
            <person name="McMillan D."/>
            <person name="Attenborough R."/>
            <person name="Rens W."/>
            <person name="Ferguson-Smith M."/>
            <person name="Lefevre C.M."/>
            <person name="Sharp J.A."/>
            <person name="Nicholas K.R."/>
            <person name="Ray D.A."/>
            <person name="Kube M."/>
            <person name="Reinhardt R."/>
            <person name="Pringle T.H."/>
            <person name="Taylor J."/>
            <person name="Jones R.C."/>
            <person name="Nixon B."/>
            <person name="Dacheux J.L."/>
            <person name="Niwa H."/>
            <person name="Sekita Y."/>
            <person name="Huang X."/>
            <person name="Stark A."/>
            <person name="Kheradpour P."/>
            <person name="Kellis M."/>
            <person name="Flicek P."/>
            <person name="Chen Y."/>
            <person name="Webber C."/>
            <person name="Hardison R."/>
            <person name="Nelson J."/>
            <person name="Hallsworth-Pepin K."/>
            <person name="Delehaunty K."/>
            <person name="Markovic C."/>
            <person name="Minx P."/>
            <person name="Feng Y."/>
            <person name="Kremitzki C."/>
            <person name="Mitreva M."/>
            <person name="Glasscock J."/>
            <person name="Wylie T."/>
            <person name="Wohldmann P."/>
            <person name="Thiru P."/>
            <person name="Nhan M.N."/>
            <person name="Pohl C.S."/>
            <person name="Smith S.M."/>
            <person name="Hou S."/>
            <person name="Nefedov M."/>
            <person name="de Jong P.J."/>
            <person name="Renfree M.B."/>
            <person name="Mardis E.R."/>
            <person name="Wilson R.K."/>
        </authorList>
    </citation>
    <scope>NUCLEOTIDE SEQUENCE [LARGE SCALE GENOMIC DNA]</scope>
    <source>
        <strain evidence="9 10">Glennie</strain>
    </source>
</reference>
<dbReference type="GO" id="GO:0016020">
    <property type="term" value="C:membrane"/>
    <property type="evidence" value="ECO:0007669"/>
    <property type="project" value="UniProtKB-SubCell"/>
</dbReference>
<dbReference type="InterPro" id="IPR003599">
    <property type="entry name" value="Ig_sub"/>
</dbReference>
<feature type="signal peptide" evidence="7">
    <location>
        <begin position="1"/>
        <end position="34"/>
    </location>
</feature>
<feature type="domain" description="Ig-like" evidence="8">
    <location>
        <begin position="154"/>
        <end position="264"/>
    </location>
</feature>
<evidence type="ECO:0000256" key="5">
    <source>
        <dbReference type="SAM" id="MobiDB-lite"/>
    </source>
</evidence>
<keyword evidence="7" id="KW-0732">Signal</keyword>
<keyword evidence="4 6" id="KW-0472">Membrane</keyword>
<feature type="compositionally biased region" description="Pro residues" evidence="5">
    <location>
        <begin position="365"/>
        <end position="381"/>
    </location>
</feature>
<evidence type="ECO:0000256" key="2">
    <source>
        <dbReference type="ARBA" id="ARBA00022692"/>
    </source>
</evidence>
<dbReference type="Bgee" id="ENSOANG00000036855">
    <property type="expression patterns" value="Expressed in ovary and 1 other cell type or tissue"/>
</dbReference>
<evidence type="ECO:0000256" key="7">
    <source>
        <dbReference type="SAM" id="SignalP"/>
    </source>
</evidence>
<dbReference type="Gene3D" id="2.60.40.10">
    <property type="entry name" value="Immunoglobulins"/>
    <property type="match status" value="2"/>
</dbReference>
<feature type="transmembrane region" description="Helical" evidence="6">
    <location>
        <begin position="302"/>
        <end position="324"/>
    </location>
</feature>
<accession>A0A6I8N7X7</accession>
<dbReference type="InterPro" id="IPR036179">
    <property type="entry name" value="Ig-like_dom_sf"/>
</dbReference>
<dbReference type="SMART" id="SM00406">
    <property type="entry name" value="IGv"/>
    <property type="match status" value="2"/>
</dbReference>
<protein>
    <recommendedName>
        <fullName evidence="8">Ig-like domain-containing protein</fullName>
    </recommendedName>
</protein>
<dbReference type="OMA" id="CLVEYRS"/>
<proteinExistence type="predicted"/>
<reference evidence="9" key="2">
    <citation type="submission" date="2025-08" db="UniProtKB">
        <authorList>
            <consortium name="Ensembl"/>
        </authorList>
    </citation>
    <scope>IDENTIFICATION</scope>
    <source>
        <strain evidence="9">Glennie</strain>
    </source>
</reference>
<evidence type="ECO:0000256" key="6">
    <source>
        <dbReference type="SAM" id="Phobius"/>
    </source>
</evidence>
<dbReference type="AlphaFoldDB" id="A0A6I8N7X7"/>
<keyword evidence="2 6" id="KW-0812">Transmembrane</keyword>
<reference evidence="9" key="3">
    <citation type="submission" date="2025-09" db="UniProtKB">
        <authorList>
            <consortium name="Ensembl"/>
        </authorList>
    </citation>
    <scope>IDENTIFICATION</scope>
    <source>
        <strain evidence="9">Glennie</strain>
    </source>
</reference>
<dbReference type="Pfam" id="PF07686">
    <property type="entry name" value="V-set"/>
    <property type="match status" value="2"/>
</dbReference>
<organism evidence="9 10">
    <name type="scientific">Ornithorhynchus anatinus</name>
    <name type="common">Duckbill platypus</name>
    <dbReference type="NCBI Taxonomy" id="9258"/>
    <lineage>
        <taxon>Eukaryota</taxon>
        <taxon>Metazoa</taxon>
        <taxon>Chordata</taxon>
        <taxon>Craniata</taxon>
        <taxon>Vertebrata</taxon>
        <taxon>Euteleostomi</taxon>
        <taxon>Mammalia</taxon>
        <taxon>Monotremata</taxon>
        <taxon>Ornithorhynchidae</taxon>
        <taxon>Ornithorhynchus</taxon>
    </lineage>
</organism>
<dbReference type="PANTHER" id="PTHR15549:SF26">
    <property type="entry name" value="AXIAL BUDDING PATTERN PROTEIN 2-RELATED"/>
    <property type="match status" value="1"/>
</dbReference>
<evidence type="ECO:0000256" key="1">
    <source>
        <dbReference type="ARBA" id="ARBA00004167"/>
    </source>
</evidence>
<keyword evidence="3 6" id="KW-1133">Transmembrane helix</keyword>
<dbReference type="GeneTree" id="ENSGT01070000257315"/>
<evidence type="ECO:0000256" key="4">
    <source>
        <dbReference type="ARBA" id="ARBA00023136"/>
    </source>
</evidence>
<name>A0A6I8N7X7_ORNAN</name>
<keyword evidence="10" id="KW-1185">Reference proteome</keyword>
<evidence type="ECO:0000313" key="9">
    <source>
        <dbReference type="Ensembl" id="ENSOANP00000037106.1"/>
    </source>
</evidence>
<evidence type="ECO:0000259" key="8">
    <source>
        <dbReference type="PROSITE" id="PS50835"/>
    </source>
</evidence>
<dbReference type="GO" id="GO:0071944">
    <property type="term" value="C:cell periphery"/>
    <property type="evidence" value="ECO:0007669"/>
    <property type="project" value="UniProtKB-ARBA"/>
</dbReference>
<dbReference type="PROSITE" id="PS50835">
    <property type="entry name" value="IG_LIKE"/>
    <property type="match status" value="2"/>
</dbReference>
<evidence type="ECO:0000256" key="3">
    <source>
        <dbReference type="ARBA" id="ARBA00022989"/>
    </source>
</evidence>
<dbReference type="InterPro" id="IPR013783">
    <property type="entry name" value="Ig-like_fold"/>
</dbReference>
<feature type="domain" description="Ig-like" evidence="8">
    <location>
        <begin position="38"/>
        <end position="130"/>
    </location>
</feature>
<evidence type="ECO:0000313" key="10">
    <source>
        <dbReference type="Proteomes" id="UP000002279"/>
    </source>
</evidence>
<dbReference type="InterPro" id="IPR051694">
    <property type="entry name" value="Immunoregulatory_rcpt-like"/>
</dbReference>
<feature type="chain" id="PRO_5026122896" description="Ig-like domain-containing protein" evidence="7">
    <location>
        <begin position="35"/>
        <end position="381"/>
    </location>
</feature>
<dbReference type="Proteomes" id="UP000002279">
    <property type="component" value="Chromosome X5"/>
</dbReference>
<feature type="region of interest" description="Disordered" evidence="5">
    <location>
        <begin position="352"/>
        <end position="381"/>
    </location>
</feature>
<dbReference type="SUPFAM" id="SSF48726">
    <property type="entry name" value="Immunoglobulin"/>
    <property type="match status" value="2"/>
</dbReference>
<sequence>MGTPQQVPPVGWAGAMRPLLAFLLLELPFWSVEQQEPPKSIVMDQVPHILAHEGSTVTLPCSFFHTWTPVQPPQVTIIWRWQDFHGPVIFDSSRDKQGRYSLVGDPEKHTGSLQIRDLRKTDGTLYFCQIRVLTTEGMKMWQNTRGTLLTVMEPDFPRNFCVDQLPSISAPEGSTVTLPCRFFLTWRLVQPTQVTIIWKWRNFHGPVIFDSSQDKQGRRSLVGDPKKGNGSLQIRDLTKADETRYFCRIQALTTEGEKIVQNITGTWLTVKRRVTPTATSEPPGTEDNFSSPFWLFFTPVDLAASLLLCLFLKIGTCVALFLGLRRQESLPHANPPVIREVLPHTDLSLSLPVVPSHTKPSTLKLPPPEKPAPRPAQSPPS</sequence>
<dbReference type="SMART" id="SM00409">
    <property type="entry name" value="IG"/>
    <property type="match status" value="2"/>
</dbReference>
<dbReference type="PANTHER" id="PTHR15549">
    <property type="entry name" value="PAIRED IMMUNOGLOBULIN-LIKE TYPE 2 RECEPTOR"/>
    <property type="match status" value="1"/>
</dbReference>